<evidence type="ECO:0000313" key="2">
    <source>
        <dbReference type="Proteomes" id="UP001142153"/>
    </source>
</evidence>
<dbReference type="RefSeq" id="WP_269894854.1">
    <property type="nucleotide sequence ID" value="NZ_JAPZPY010000006.1"/>
</dbReference>
<accession>A0ABT4PUF3</accession>
<dbReference type="EMBL" id="JAPZPY010000006">
    <property type="protein sequence ID" value="MCZ8380198.1"/>
    <property type="molecule type" value="Genomic_DNA"/>
</dbReference>
<evidence type="ECO:0000313" key="1">
    <source>
        <dbReference type="EMBL" id="MCZ8380198.1"/>
    </source>
</evidence>
<dbReference type="Proteomes" id="UP001142153">
    <property type="component" value="Unassembled WGS sequence"/>
</dbReference>
<protein>
    <recommendedName>
        <fullName evidence="3">Antitoxin</fullName>
    </recommendedName>
</protein>
<reference evidence="1" key="1">
    <citation type="submission" date="2022-12" db="EMBL/GenBank/DDBJ databases">
        <authorList>
            <person name="Deng Y."/>
            <person name="Zhang Y.-Q."/>
        </authorList>
    </citation>
    <scope>NUCLEOTIDE SEQUENCE</scope>
    <source>
        <strain evidence="1">CPCC 205372</strain>
    </source>
</reference>
<organism evidence="1 2">
    <name type="scientific">Mycobacterium hippophais</name>
    <dbReference type="NCBI Taxonomy" id="3016340"/>
    <lineage>
        <taxon>Bacteria</taxon>
        <taxon>Bacillati</taxon>
        <taxon>Actinomycetota</taxon>
        <taxon>Actinomycetes</taxon>
        <taxon>Mycobacteriales</taxon>
        <taxon>Mycobacteriaceae</taxon>
        <taxon>Mycobacterium</taxon>
    </lineage>
</organism>
<gene>
    <name evidence="1" type="ORF">O6P37_15095</name>
</gene>
<proteinExistence type="predicted"/>
<comment type="caution">
    <text evidence="1">The sequence shown here is derived from an EMBL/GenBank/DDBJ whole genome shotgun (WGS) entry which is preliminary data.</text>
</comment>
<keyword evidence="2" id="KW-1185">Reference proteome</keyword>
<evidence type="ECO:0008006" key="3">
    <source>
        <dbReference type="Google" id="ProtNLM"/>
    </source>
</evidence>
<name>A0ABT4PUF3_9MYCO</name>
<sequence length="107" mass="11640">MDAQSTARSFDGGVAVSTTENGLPVAIRIEDVELQKPPQELAEQIMALCRLSAVRAQVMRRRELTAAHADAAVLRDLRLATEEDLTQAEEAVARGADVLPTSWLRSL</sequence>